<reference evidence="2 3" key="1">
    <citation type="submission" date="2016-04" db="EMBL/GenBank/DDBJ databases">
        <title>Evolutionary innovation and constraint leading to complex multicellularity in the Ascomycota.</title>
        <authorList>
            <person name="Cisse O."/>
            <person name="Nguyen A."/>
            <person name="Hewitt D.A."/>
            <person name="Jedd G."/>
            <person name="Stajich J.E."/>
        </authorList>
    </citation>
    <scope>NUCLEOTIDE SEQUENCE [LARGE SCALE GENOMIC DNA]</scope>
    <source>
        <strain evidence="2 3">DAH-3</strain>
    </source>
</reference>
<dbReference type="AlphaFoldDB" id="A0A1U7LHG6"/>
<accession>A0A1U7LHG6</accession>
<feature type="compositionally biased region" description="Low complexity" evidence="1">
    <location>
        <begin position="1"/>
        <end position="11"/>
    </location>
</feature>
<dbReference type="EMBL" id="LXFE01004042">
    <property type="protein sequence ID" value="OLL21992.1"/>
    <property type="molecule type" value="Genomic_DNA"/>
</dbReference>
<evidence type="ECO:0000313" key="3">
    <source>
        <dbReference type="Proteomes" id="UP000186594"/>
    </source>
</evidence>
<evidence type="ECO:0000313" key="2">
    <source>
        <dbReference type="EMBL" id="OLL21992.1"/>
    </source>
</evidence>
<keyword evidence="3" id="KW-1185">Reference proteome</keyword>
<feature type="region of interest" description="Disordered" evidence="1">
    <location>
        <begin position="70"/>
        <end position="115"/>
    </location>
</feature>
<dbReference type="OrthoDB" id="5380370at2759"/>
<evidence type="ECO:0000256" key="1">
    <source>
        <dbReference type="SAM" id="MobiDB-lite"/>
    </source>
</evidence>
<gene>
    <name evidence="2" type="ORF">NEOLI_001804</name>
</gene>
<comment type="caution">
    <text evidence="2">The sequence shown here is derived from an EMBL/GenBank/DDBJ whole genome shotgun (WGS) entry which is preliminary data.</text>
</comment>
<name>A0A1U7LHG6_NEOID</name>
<feature type="region of interest" description="Disordered" evidence="1">
    <location>
        <begin position="1"/>
        <end position="20"/>
    </location>
</feature>
<sequence>MASASPSSTNRPPTPNPALPRQHIVLDAADEAYFTNRLSLVSEAPTTDDIPSSLVDLISPLAHSPLDLDFDFNSDPARPHKQRQRWPPRSASEPFIPALSHNAPPRRRSDSLPQYYNDPKVRLKLQIYTSRKKFDEVLEYGFPHESSRRISTDGRYTITSVTSREQTLRLTLTPQNMRNTDDLCESRQRQKQKHSGGRIKRLWRRVVK</sequence>
<protein>
    <submittedName>
        <fullName evidence="2">Uncharacterized protein</fullName>
    </submittedName>
</protein>
<organism evidence="2 3">
    <name type="scientific">Neolecta irregularis (strain DAH-3)</name>
    <dbReference type="NCBI Taxonomy" id="1198029"/>
    <lineage>
        <taxon>Eukaryota</taxon>
        <taxon>Fungi</taxon>
        <taxon>Dikarya</taxon>
        <taxon>Ascomycota</taxon>
        <taxon>Taphrinomycotina</taxon>
        <taxon>Neolectales</taxon>
        <taxon>Neolectaceae</taxon>
        <taxon>Neolecta</taxon>
    </lineage>
</organism>
<proteinExistence type="predicted"/>
<dbReference type="Proteomes" id="UP000186594">
    <property type="component" value="Unassembled WGS sequence"/>
</dbReference>